<evidence type="ECO:0000256" key="3">
    <source>
        <dbReference type="ARBA" id="ARBA00022723"/>
    </source>
</evidence>
<reference evidence="9 10" key="1">
    <citation type="submission" date="2014-08" db="EMBL/GenBank/DDBJ databases">
        <authorList>
            <person name="Sibley D."/>
            <person name="Venepally P."/>
            <person name="Karamycheva S."/>
            <person name="Hadjithomas M."/>
            <person name="Khan A."/>
            <person name="Brunk B."/>
            <person name="Roos D."/>
            <person name="Caler E."/>
            <person name="Lorenzi H."/>
        </authorList>
    </citation>
    <scope>NUCLEOTIDE SEQUENCE [LARGE SCALE GENOMIC DNA]</scope>
    <source>
        <strain evidence="9 10">VAND</strain>
    </source>
</reference>
<evidence type="ECO:0000256" key="7">
    <source>
        <dbReference type="SAM" id="Phobius"/>
    </source>
</evidence>
<organism evidence="9 10">
    <name type="scientific">Toxoplasma gondii VAND</name>
    <dbReference type="NCBI Taxonomy" id="933077"/>
    <lineage>
        <taxon>Eukaryota</taxon>
        <taxon>Sar</taxon>
        <taxon>Alveolata</taxon>
        <taxon>Apicomplexa</taxon>
        <taxon>Conoidasida</taxon>
        <taxon>Coccidia</taxon>
        <taxon>Eucoccidiorida</taxon>
        <taxon>Eimeriorina</taxon>
        <taxon>Sarcocystidae</taxon>
        <taxon>Toxoplasma</taxon>
    </lineage>
</organism>
<keyword evidence="2 7" id="KW-0812">Transmembrane</keyword>
<feature type="transmembrane region" description="Helical" evidence="7">
    <location>
        <begin position="179"/>
        <end position="203"/>
    </location>
</feature>
<dbReference type="Pfam" id="PF16212">
    <property type="entry name" value="PhoLip_ATPase_C"/>
    <property type="match status" value="1"/>
</dbReference>
<keyword evidence="6 7" id="KW-0472">Membrane</keyword>
<name>A0A086PLB6_TOXGO</name>
<dbReference type="Proteomes" id="UP000028840">
    <property type="component" value="Unassembled WGS sequence"/>
</dbReference>
<evidence type="ECO:0000256" key="6">
    <source>
        <dbReference type="ARBA" id="ARBA00023136"/>
    </source>
</evidence>
<proteinExistence type="predicted"/>
<dbReference type="PANTHER" id="PTHR24092:SF150">
    <property type="entry name" value="PHOSPHOLIPID-TRANSPORTING ATPASE"/>
    <property type="match status" value="1"/>
</dbReference>
<evidence type="ECO:0000313" key="9">
    <source>
        <dbReference type="EMBL" id="KFH01148.1"/>
    </source>
</evidence>
<keyword evidence="5 7" id="KW-1133">Transmembrane helix</keyword>
<reference evidence="9 10" key="2">
    <citation type="journal article" date="2015" name="Eukaryot. Cell">
        <title>Genetic mapping reveals that sinefungin resistance in Toxoplasma gondii is controlled by a putative amino acid transporter locus that can be used as a negative selectable marker.</title>
        <authorList>
            <person name="Behnke M.S."/>
            <person name="Khan A."/>
            <person name="Sibley L.D."/>
        </authorList>
    </citation>
    <scope>NUCLEOTIDE SEQUENCE [LARGE SCALE GENOMIC DNA]</scope>
    <source>
        <strain evidence="9 10">VAND</strain>
    </source>
</reference>
<dbReference type="GO" id="GO:0005886">
    <property type="term" value="C:plasma membrane"/>
    <property type="evidence" value="ECO:0007669"/>
    <property type="project" value="TreeGrafter"/>
</dbReference>
<dbReference type="InterPro" id="IPR023214">
    <property type="entry name" value="HAD_sf"/>
</dbReference>
<dbReference type="Gene3D" id="3.40.50.1000">
    <property type="entry name" value="HAD superfamily/HAD-like"/>
    <property type="match status" value="1"/>
</dbReference>
<dbReference type="AlphaFoldDB" id="A0A086PLB6"/>
<dbReference type="PANTHER" id="PTHR24092">
    <property type="entry name" value="PROBABLE PHOSPHOLIPID-TRANSPORTING ATPASE"/>
    <property type="match status" value="1"/>
</dbReference>
<accession>A0A086PLB6</accession>
<sequence>VWMLTGDKTETALNVGISTFLVARDTRLSRYLWNGREPNGVALEQTGSEGGDQAVREPPEALIVDGEALTFLFETVERQCAFIRLCCACRAVICCRLAPHQKGAVVSLVKKTTQKVTLAIGDGSNDCNMLLQAHIGVGIRGNEGNQAFNCSDFGVTQFRLLLPLLLVHGRWCYRRITTVILYIIYKNFLLVLPLVYFGFLCLFSGQRFYPEVLAQTYNPVLTAVRTL</sequence>
<comment type="subcellular location">
    <subcellularLocation>
        <location evidence="1">Membrane</location>
        <topology evidence="1">Multi-pass membrane protein</topology>
    </subcellularLocation>
</comment>
<dbReference type="InterPro" id="IPR032630">
    <property type="entry name" value="P_typ_ATPase_c"/>
</dbReference>
<evidence type="ECO:0000259" key="8">
    <source>
        <dbReference type="Pfam" id="PF16212"/>
    </source>
</evidence>
<keyword evidence="4" id="KW-0460">Magnesium</keyword>
<feature type="non-terminal residue" evidence="9">
    <location>
        <position position="227"/>
    </location>
</feature>
<evidence type="ECO:0000256" key="4">
    <source>
        <dbReference type="ARBA" id="ARBA00022842"/>
    </source>
</evidence>
<dbReference type="InterPro" id="IPR001757">
    <property type="entry name" value="P_typ_ATPase"/>
</dbReference>
<evidence type="ECO:0000256" key="1">
    <source>
        <dbReference type="ARBA" id="ARBA00004141"/>
    </source>
</evidence>
<comment type="caution">
    <text evidence="9">The sequence shown here is derived from an EMBL/GenBank/DDBJ whole genome shotgun (WGS) entry which is preliminary data.</text>
</comment>
<dbReference type="EMBL" id="AEYJ02001555">
    <property type="protein sequence ID" value="KFH01148.1"/>
    <property type="molecule type" value="Genomic_DNA"/>
</dbReference>
<dbReference type="GO" id="GO:0005524">
    <property type="term" value="F:ATP binding"/>
    <property type="evidence" value="ECO:0007669"/>
    <property type="project" value="InterPro"/>
</dbReference>
<feature type="non-terminal residue" evidence="9">
    <location>
        <position position="1"/>
    </location>
</feature>
<dbReference type="SUPFAM" id="SSF81665">
    <property type="entry name" value="Calcium ATPase, transmembrane domain M"/>
    <property type="match status" value="1"/>
</dbReference>
<dbReference type="GO" id="GO:0140326">
    <property type="term" value="F:ATPase-coupled intramembrane lipid transporter activity"/>
    <property type="evidence" value="ECO:0007669"/>
    <property type="project" value="TreeGrafter"/>
</dbReference>
<evidence type="ECO:0000256" key="2">
    <source>
        <dbReference type="ARBA" id="ARBA00022692"/>
    </source>
</evidence>
<dbReference type="GO" id="GO:0016887">
    <property type="term" value="F:ATP hydrolysis activity"/>
    <property type="evidence" value="ECO:0007669"/>
    <property type="project" value="InterPro"/>
</dbReference>
<dbReference type="InterPro" id="IPR036412">
    <property type="entry name" value="HAD-like_sf"/>
</dbReference>
<gene>
    <name evidence="9" type="ORF">TGVAND_438120</name>
</gene>
<dbReference type="SUPFAM" id="SSF56784">
    <property type="entry name" value="HAD-like"/>
    <property type="match status" value="1"/>
</dbReference>
<evidence type="ECO:0000313" key="10">
    <source>
        <dbReference type="Proteomes" id="UP000028840"/>
    </source>
</evidence>
<feature type="domain" description="P-type ATPase C-terminal" evidence="8">
    <location>
        <begin position="149"/>
        <end position="225"/>
    </location>
</feature>
<dbReference type="NCBIfam" id="TIGR01494">
    <property type="entry name" value="ATPase_P-type"/>
    <property type="match status" value="1"/>
</dbReference>
<dbReference type="GO" id="GO:0045332">
    <property type="term" value="P:phospholipid translocation"/>
    <property type="evidence" value="ECO:0007669"/>
    <property type="project" value="TreeGrafter"/>
</dbReference>
<keyword evidence="3" id="KW-0479">Metal-binding</keyword>
<evidence type="ECO:0000256" key="5">
    <source>
        <dbReference type="ARBA" id="ARBA00022989"/>
    </source>
</evidence>
<dbReference type="VEuPathDB" id="ToxoDB:TGVAND_438120"/>
<protein>
    <submittedName>
        <fullName evidence="9">Phospholipid-translocating P-type ATPase</fullName>
    </submittedName>
</protein>
<dbReference type="InterPro" id="IPR023298">
    <property type="entry name" value="ATPase_P-typ_TM_dom_sf"/>
</dbReference>
<dbReference type="GO" id="GO:0046872">
    <property type="term" value="F:metal ion binding"/>
    <property type="evidence" value="ECO:0007669"/>
    <property type="project" value="UniProtKB-KW"/>
</dbReference>